<sequence>MSRVFILRNCCIGLRILSWHSWRRIPRCCSKYLGKQSSATLFLEHNFDFP</sequence>
<protein>
    <submittedName>
        <fullName evidence="1">Uncharacterized protein</fullName>
    </submittedName>
</protein>
<proteinExistence type="predicted"/>
<dbReference type="AlphaFoldDB" id="A0A0L8IEL7"/>
<accession>A0A0L8IEL7</accession>
<name>A0A0L8IEL7_OCTBM</name>
<reference evidence="1" key="1">
    <citation type="submission" date="2015-07" db="EMBL/GenBank/DDBJ databases">
        <title>MeaNS - Measles Nucleotide Surveillance Program.</title>
        <authorList>
            <person name="Tran T."/>
            <person name="Druce J."/>
        </authorList>
    </citation>
    <scope>NUCLEOTIDE SEQUENCE</scope>
    <source>
        <strain evidence="1">UCB-OBI-ISO-001</strain>
        <tissue evidence="1">Gonad</tissue>
    </source>
</reference>
<dbReference type="EMBL" id="KQ415865">
    <property type="protein sequence ID" value="KOF99928.1"/>
    <property type="molecule type" value="Genomic_DNA"/>
</dbReference>
<gene>
    <name evidence="1" type="ORF">OCBIM_22009506mg</name>
</gene>
<evidence type="ECO:0000313" key="1">
    <source>
        <dbReference type="EMBL" id="KOF99928.1"/>
    </source>
</evidence>
<organism evidence="1">
    <name type="scientific">Octopus bimaculoides</name>
    <name type="common">California two-spotted octopus</name>
    <dbReference type="NCBI Taxonomy" id="37653"/>
    <lineage>
        <taxon>Eukaryota</taxon>
        <taxon>Metazoa</taxon>
        <taxon>Spiralia</taxon>
        <taxon>Lophotrochozoa</taxon>
        <taxon>Mollusca</taxon>
        <taxon>Cephalopoda</taxon>
        <taxon>Coleoidea</taxon>
        <taxon>Octopodiformes</taxon>
        <taxon>Octopoda</taxon>
        <taxon>Incirrata</taxon>
        <taxon>Octopodidae</taxon>
        <taxon>Octopus</taxon>
    </lineage>
</organism>